<feature type="transmembrane region" description="Helical" evidence="6">
    <location>
        <begin position="79"/>
        <end position="96"/>
    </location>
</feature>
<accession>A0A0R1F5E3</accession>
<dbReference type="eggNOG" id="COG0861">
    <property type="taxonomic scope" value="Bacteria"/>
</dbReference>
<feature type="transmembrane region" description="Helical" evidence="6">
    <location>
        <begin position="51"/>
        <end position="73"/>
    </location>
</feature>
<keyword evidence="3 6" id="KW-0812">Transmembrane</keyword>
<evidence type="ECO:0000313" key="7">
    <source>
        <dbReference type="EMBL" id="KRK16798.1"/>
    </source>
</evidence>
<evidence type="ECO:0000256" key="5">
    <source>
        <dbReference type="ARBA" id="ARBA00023136"/>
    </source>
</evidence>
<name>A0A0R1F5E3_9LACO</name>
<evidence type="ECO:0000313" key="8">
    <source>
        <dbReference type="Proteomes" id="UP000051181"/>
    </source>
</evidence>
<dbReference type="AlphaFoldDB" id="A0A0R1F5E3"/>
<comment type="similarity">
    <text evidence="2">Belongs to the TerC family.</text>
</comment>
<evidence type="ECO:0000256" key="1">
    <source>
        <dbReference type="ARBA" id="ARBA00004141"/>
    </source>
</evidence>
<comment type="subcellular location">
    <subcellularLocation>
        <location evidence="1">Membrane</location>
        <topology evidence="1">Multi-pass membrane protein</topology>
    </subcellularLocation>
</comment>
<protein>
    <recommendedName>
        <fullName evidence="9">DUF475 domain-containing protein</fullName>
    </recommendedName>
</protein>
<dbReference type="EMBL" id="AZCN01000028">
    <property type="protein sequence ID" value="KRK16798.1"/>
    <property type="molecule type" value="Genomic_DNA"/>
</dbReference>
<dbReference type="PANTHER" id="PTHR30238:SF6">
    <property type="entry name" value="TERC-LIKE PROTEIN"/>
    <property type="match status" value="1"/>
</dbReference>
<comment type="caution">
    <text evidence="7">The sequence shown here is derived from an EMBL/GenBank/DDBJ whole genome shotgun (WGS) entry which is preliminary data.</text>
</comment>
<feature type="transmembrane region" description="Helical" evidence="6">
    <location>
        <begin position="204"/>
        <end position="222"/>
    </location>
</feature>
<dbReference type="Proteomes" id="UP000051181">
    <property type="component" value="Unassembled WGS sequence"/>
</dbReference>
<dbReference type="PANTHER" id="PTHR30238">
    <property type="entry name" value="MEMBRANE BOUND PREDICTED REDOX MODULATOR"/>
    <property type="match status" value="1"/>
</dbReference>
<evidence type="ECO:0008006" key="9">
    <source>
        <dbReference type="Google" id="ProtNLM"/>
    </source>
</evidence>
<dbReference type="InterPro" id="IPR005496">
    <property type="entry name" value="Integral_membrane_TerC"/>
</dbReference>
<dbReference type="Pfam" id="PF03741">
    <property type="entry name" value="TerC"/>
    <property type="match status" value="1"/>
</dbReference>
<evidence type="ECO:0000256" key="3">
    <source>
        <dbReference type="ARBA" id="ARBA00022692"/>
    </source>
</evidence>
<dbReference type="PATRIC" id="fig|913848.6.peg.1111"/>
<keyword evidence="5 6" id="KW-0472">Membrane</keyword>
<feature type="transmembrane region" description="Helical" evidence="6">
    <location>
        <begin position="144"/>
        <end position="165"/>
    </location>
</feature>
<gene>
    <name evidence="7" type="ORF">FD22_GL001079</name>
</gene>
<feature type="transmembrane region" description="Helical" evidence="6">
    <location>
        <begin position="117"/>
        <end position="138"/>
    </location>
</feature>
<feature type="transmembrane region" description="Helical" evidence="6">
    <location>
        <begin position="177"/>
        <end position="198"/>
    </location>
</feature>
<reference evidence="7 8" key="1">
    <citation type="journal article" date="2015" name="Genome Announc.">
        <title>Expanding the biotechnology potential of lactobacilli through comparative genomics of 213 strains and associated genera.</title>
        <authorList>
            <person name="Sun Z."/>
            <person name="Harris H.M."/>
            <person name="McCann A."/>
            <person name="Guo C."/>
            <person name="Argimon S."/>
            <person name="Zhang W."/>
            <person name="Yang X."/>
            <person name="Jeffery I.B."/>
            <person name="Cooney J.C."/>
            <person name="Kagawa T.F."/>
            <person name="Liu W."/>
            <person name="Song Y."/>
            <person name="Salvetti E."/>
            <person name="Wrobel A."/>
            <person name="Rasinkangas P."/>
            <person name="Parkhill J."/>
            <person name="Rea M.C."/>
            <person name="O'Sullivan O."/>
            <person name="Ritari J."/>
            <person name="Douillard F.P."/>
            <person name="Paul Ross R."/>
            <person name="Yang R."/>
            <person name="Briner A.E."/>
            <person name="Felis G.E."/>
            <person name="de Vos W.M."/>
            <person name="Barrangou R."/>
            <person name="Klaenhammer T.R."/>
            <person name="Caufield P.W."/>
            <person name="Cui Y."/>
            <person name="Zhang H."/>
            <person name="O'Toole P.W."/>
        </authorList>
    </citation>
    <scope>NUCLEOTIDE SEQUENCE [LARGE SCALE GENOMIC DNA]</scope>
    <source>
        <strain evidence="7 8">DSM 20001</strain>
    </source>
</reference>
<dbReference type="NCBIfam" id="TIGR03716">
    <property type="entry name" value="R_switched_YkoY"/>
    <property type="match status" value="1"/>
</dbReference>
<proteinExistence type="inferred from homology"/>
<organism evidence="7 8">
    <name type="scientific">Loigolactobacillus coryniformis subsp. coryniformis KCTC 3167 = DSM 20001</name>
    <dbReference type="NCBI Taxonomy" id="913848"/>
    <lineage>
        <taxon>Bacteria</taxon>
        <taxon>Bacillati</taxon>
        <taxon>Bacillota</taxon>
        <taxon>Bacilli</taxon>
        <taxon>Lactobacillales</taxon>
        <taxon>Lactobacillaceae</taxon>
        <taxon>Loigolactobacillus</taxon>
    </lineage>
</organism>
<evidence type="ECO:0000256" key="6">
    <source>
        <dbReference type="SAM" id="Phobius"/>
    </source>
</evidence>
<dbReference type="GO" id="GO:0016020">
    <property type="term" value="C:membrane"/>
    <property type="evidence" value="ECO:0007669"/>
    <property type="project" value="UniProtKB-SubCell"/>
</dbReference>
<feature type="transmembrane region" description="Helical" evidence="6">
    <location>
        <begin position="14"/>
        <end position="39"/>
    </location>
</feature>
<dbReference type="InterPro" id="IPR022493">
    <property type="entry name" value="CHP03716_TM_YkoY"/>
</dbReference>
<evidence type="ECO:0000256" key="4">
    <source>
        <dbReference type="ARBA" id="ARBA00022989"/>
    </source>
</evidence>
<evidence type="ECO:0000256" key="2">
    <source>
        <dbReference type="ARBA" id="ARBA00007511"/>
    </source>
</evidence>
<keyword evidence="4 6" id="KW-1133">Transmembrane helix</keyword>
<sequence length="229" mass="26052">MAAWREVVTSWTDWSIIFSVILLECLLSVDNAVVLAAQTQNLSQKKQQTRALLYGLWGSYLLRFLMIGIGTFMIHIWEVKLAGSLYLIYLAINFFHHYHQKRTNERVVKLVKNFWSVVWQMVFMDAIFSVDSIIAALAISTNPIIVLLGGLVGILMMRGVAEIIMKLMQSIPELEPMAYFLIAIIAVKLFMTIPQIGIEIPASLFLMIVTLTIGATLLIHYLKRYSINK</sequence>